<dbReference type="Gene3D" id="3.40.50.2000">
    <property type="entry name" value="Glycogen Phosphorylase B"/>
    <property type="match status" value="1"/>
</dbReference>
<protein>
    <submittedName>
        <fullName evidence="1">TPR repeat</fullName>
    </submittedName>
</protein>
<proteinExistence type="predicted"/>
<dbReference type="Proteomes" id="UP000030302">
    <property type="component" value="Chromosome"/>
</dbReference>
<dbReference type="HOGENOM" id="CLU_010140_0_3_4"/>
<reference evidence="2" key="1">
    <citation type="journal article" date="2014" name="Soil Biol. Biochem.">
        <title>Structure and function of bacterial communities in ageing soils: Insights from the Mendocino ecological staircase.</title>
        <authorList>
            <person name="Uroz S."/>
            <person name="Tech J.J."/>
            <person name="Sawaya N.A."/>
            <person name="Frey-Klett P."/>
            <person name="Leveau J.H.J."/>
        </authorList>
    </citation>
    <scope>NUCLEOTIDE SEQUENCE [LARGE SCALE GENOMIC DNA]</scope>
    <source>
        <strain evidence="2">Cal35</strain>
    </source>
</reference>
<dbReference type="STRING" id="279058.LT85_0114"/>
<gene>
    <name evidence="1" type="ORF">LT85_0114</name>
</gene>
<accession>A0A0A1F6I7</accession>
<name>A0A0A1F6I7_9BURK</name>
<evidence type="ECO:0000313" key="2">
    <source>
        <dbReference type="Proteomes" id="UP000030302"/>
    </source>
</evidence>
<organism evidence="1 2">
    <name type="scientific">Collimonas arenae</name>
    <dbReference type="NCBI Taxonomy" id="279058"/>
    <lineage>
        <taxon>Bacteria</taxon>
        <taxon>Pseudomonadati</taxon>
        <taxon>Pseudomonadota</taxon>
        <taxon>Betaproteobacteria</taxon>
        <taxon>Burkholderiales</taxon>
        <taxon>Oxalobacteraceae</taxon>
        <taxon>Collimonas</taxon>
    </lineage>
</organism>
<dbReference type="KEGG" id="care:LT85_0114"/>
<keyword evidence="2" id="KW-1185">Reference proteome</keyword>
<dbReference type="OrthoDB" id="9814129at2"/>
<dbReference type="EMBL" id="CP009962">
    <property type="protein sequence ID" value="AIY39274.1"/>
    <property type="molecule type" value="Genomic_DNA"/>
</dbReference>
<dbReference type="SUPFAM" id="SSF53756">
    <property type="entry name" value="UDP-Glycosyltransferase/glycogen phosphorylase"/>
    <property type="match status" value="1"/>
</dbReference>
<dbReference type="RefSeq" id="WP_052134453.1">
    <property type="nucleotide sequence ID" value="NZ_CP009962.1"/>
</dbReference>
<sequence>MSSLDEITTFYAAYQRETNIRTALEFIDKLRLAGKAEDAIDLALKWSDKTTEPIARAQLAYFMSCLGMFAPAERILEEVLPQVESDDDTYYQVRLELAVVKYCLGKFHQAHVLQRPLYGPRWGEVWSRLSSHNRDNSWFLRHKDKVLYDQPVAGKTILIGAEGGIGDMLQLSRYVKRLQQEGAALIYCSAPPALQSLMVNSGLPIVVVDYATSQMVECDFFTSFFALFTRYQQSPYFPVMEEDYLALSASHVLPGELQEKLRRHNSGKRRIGLVWRSETRVRHEPYRSMDLAALAPLLASVDADFFSLQVGALSEQERMLMAQYRMVDLAPHLQSFEDSAHVLEQLDLLLSIDSAPAHLAGARKRPVWLMLARASDYRWYDCQRFTPWYSSMRLYRQAKLGDWQSVVAAMIASLSDRDPA</sequence>
<evidence type="ECO:0000313" key="1">
    <source>
        <dbReference type="EMBL" id="AIY39274.1"/>
    </source>
</evidence>
<dbReference type="AlphaFoldDB" id="A0A0A1F6I7"/>